<dbReference type="Pfam" id="PF21666">
    <property type="entry name" value="DUF4246_N"/>
    <property type="match status" value="1"/>
</dbReference>
<keyword evidence="4" id="KW-1185">Reference proteome</keyword>
<protein>
    <submittedName>
        <fullName evidence="3">Uncharacterized protein</fullName>
    </submittedName>
</protein>
<dbReference type="Proteomes" id="UP000030706">
    <property type="component" value="Unassembled WGS sequence"/>
</dbReference>
<dbReference type="InterPro" id="IPR049207">
    <property type="entry name" value="DUF4246_N"/>
</dbReference>
<dbReference type="Pfam" id="PF14033">
    <property type="entry name" value="DUF4246"/>
    <property type="match status" value="1"/>
</dbReference>
<name>A0A074WYQ9_AURPU</name>
<feature type="domain" description="DUF4246" evidence="2">
    <location>
        <begin position="30"/>
        <end position="93"/>
    </location>
</feature>
<evidence type="ECO:0000313" key="3">
    <source>
        <dbReference type="EMBL" id="KEQ78355.1"/>
    </source>
</evidence>
<dbReference type="PANTHER" id="PTHR33119">
    <property type="entry name" value="IFI3P"/>
    <property type="match status" value="1"/>
</dbReference>
<evidence type="ECO:0000259" key="1">
    <source>
        <dbReference type="Pfam" id="PF14033"/>
    </source>
</evidence>
<feature type="domain" description="DUF4246" evidence="1">
    <location>
        <begin position="107"/>
        <end position="626"/>
    </location>
</feature>
<dbReference type="HOGENOM" id="CLU_012066_2_0_1"/>
<dbReference type="STRING" id="1043002.A0A074WYQ9"/>
<organism evidence="3 4">
    <name type="scientific">Aureobasidium pullulans EXF-150</name>
    <dbReference type="NCBI Taxonomy" id="1043002"/>
    <lineage>
        <taxon>Eukaryota</taxon>
        <taxon>Fungi</taxon>
        <taxon>Dikarya</taxon>
        <taxon>Ascomycota</taxon>
        <taxon>Pezizomycotina</taxon>
        <taxon>Dothideomycetes</taxon>
        <taxon>Dothideomycetidae</taxon>
        <taxon>Dothideales</taxon>
        <taxon>Saccotheciaceae</taxon>
        <taxon>Aureobasidium</taxon>
    </lineage>
</organism>
<dbReference type="AlphaFoldDB" id="A0A074WYQ9"/>
<accession>A0A074WYQ9</accession>
<dbReference type="InterPro" id="IPR049192">
    <property type="entry name" value="DUF4246_C"/>
</dbReference>
<reference evidence="3 4" key="1">
    <citation type="journal article" date="2014" name="BMC Genomics">
        <title>Genome sequencing of four Aureobasidium pullulans varieties: biotechnological potential, stress tolerance, and description of new species.</title>
        <authorList>
            <person name="Gostin Ar C."/>
            <person name="Ohm R.A."/>
            <person name="Kogej T."/>
            <person name="Sonjak S."/>
            <person name="Turk M."/>
            <person name="Zajc J."/>
            <person name="Zalar P."/>
            <person name="Grube M."/>
            <person name="Sun H."/>
            <person name="Han J."/>
            <person name="Sharma A."/>
            <person name="Chiniquy J."/>
            <person name="Ngan C.Y."/>
            <person name="Lipzen A."/>
            <person name="Barry K."/>
            <person name="Grigoriev I.V."/>
            <person name="Gunde-Cimerman N."/>
        </authorList>
    </citation>
    <scope>NUCLEOTIDE SEQUENCE [LARGE SCALE GENOMIC DNA]</scope>
    <source>
        <strain evidence="3 4">EXF-150</strain>
    </source>
</reference>
<dbReference type="GeneID" id="40745579"/>
<dbReference type="InterPro" id="IPR025340">
    <property type="entry name" value="DUF4246"/>
</dbReference>
<gene>
    <name evidence="3" type="ORF">M438DRAFT_329992</name>
</gene>
<evidence type="ECO:0000259" key="2">
    <source>
        <dbReference type="Pfam" id="PF21666"/>
    </source>
</evidence>
<dbReference type="OrthoDB" id="415532at2759"/>
<sequence length="718" mass="82034">MNHPHPIHCIESPFSFPPPFENGTDASLFVPGFGGLPVKLELHLEDRFTRATLEWAQDLPTTARELAMLTLMDKITDRPNWFKEVLDEKAISKLREKALGQKLISTKAWEWCLLELQDKARVFPEDKRTLVYNTGAGICKSDTIVDEGTRTLLKESIAVFMDSTLAAHDQRRHPAQQMNTIVDPMMYPLIYGKSLYLDGEAVHVADLFGSISKAKVAPEPRSENGWNRKQSDRAGWSLNHQRLPCEAEFTGDTGTEFRVTSYINGIHPGFETLYGAIEKLISHSIKPWNDVLIKDQRRGRTPARVKTYGVSCEPETPCWRKYTDAGKKPGTAEYYTAIQEAKAYCDLPDWDASIESYGTKSSSMYETTDDIEGWLEKGNCLGFLMWEQHDRLVHPVHPEPSDAYSYQQWKTGLVSEEICKENLTRSNCQYKCPDLDPSFNHEFYNVNLQDTFRNKGLQIIVKIVNVKLTPENPDFRGTHWHIEGSKNDHIVANSLYVFDSTNAIASGISFRQENDIYLDDHCDVKDDDEALEDVLTVFAITDKEHIVPGYPCEAPALQELGSVGLPEGRLIAWPNMLHHHLHGVELIDKDKAGCLSYVVLSLVDPYYRICSTRNVVPQDRRWWAEEAIIAAIPPGMIVPREIVDHINSFTGDWQLNPTEAEEVKERMTEDYERHRDLLMNWPANRYSFSHSDYNMFDVPPFLDMRYADGRSKVERGRV</sequence>
<dbReference type="PANTHER" id="PTHR33119:SF1">
    <property type="entry name" value="FE2OG DIOXYGENASE DOMAIN-CONTAINING PROTEIN"/>
    <property type="match status" value="1"/>
</dbReference>
<evidence type="ECO:0000313" key="4">
    <source>
        <dbReference type="Proteomes" id="UP000030706"/>
    </source>
</evidence>
<dbReference type="RefSeq" id="XP_029754542.1">
    <property type="nucleotide sequence ID" value="XM_029903273.1"/>
</dbReference>
<proteinExistence type="predicted"/>
<dbReference type="EMBL" id="KL585030">
    <property type="protein sequence ID" value="KEQ78355.1"/>
    <property type="molecule type" value="Genomic_DNA"/>
</dbReference>